<feature type="compositionally biased region" description="Basic and acidic residues" evidence="1">
    <location>
        <begin position="314"/>
        <end position="324"/>
    </location>
</feature>
<protein>
    <submittedName>
        <fullName evidence="2">Uncharacterized protein</fullName>
    </submittedName>
</protein>
<evidence type="ECO:0000313" key="2">
    <source>
        <dbReference type="EMBL" id="EYU24228.1"/>
    </source>
</evidence>
<keyword evidence="3" id="KW-1185">Reference proteome</keyword>
<organism evidence="2 3">
    <name type="scientific">Erythranthe guttata</name>
    <name type="common">Yellow monkey flower</name>
    <name type="synonym">Mimulus guttatus</name>
    <dbReference type="NCBI Taxonomy" id="4155"/>
    <lineage>
        <taxon>Eukaryota</taxon>
        <taxon>Viridiplantae</taxon>
        <taxon>Streptophyta</taxon>
        <taxon>Embryophyta</taxon>
        <taxon>Tracheophyta</taxon>
        <taxon>Spermatophyta</taxon>
        <taxon>Magnoliopsida</taxon>
        <taxon>eudicotyledons</taxon>
        <taxon>Gunneridae</taxon>
        <taxon>Pentapetalae</taxon>
        <taxon>asterids</taxon>
        <taxon>lamiids</taxon>
        <taxon>Lamiales</taxon>
        <taxon>Phrymaceae</taxon>
        <taxon>Erythranthe</taxon>
    </lineage>
</organism>
<gene>
    <name evidence="2" type="ORF">MIMGU_mgv11b023924mg</name>
</gene>
<evidence type="ECO:0000313" key="3">
    <source>
        <dbReference type="Proteomes" id="UP000030748"/>
    </source>
</evidence>
<feature type="region of interest" description="Disordered" evidence="1">
    <location>
        <begin position="293"/>
        <end position="324"/>
    </location>
</feature>
<reference evidence="2 3" key="1">
    <citation type="journal article" date="2013" name="Proc. Natl. Acad. Sci. U.S.A.">
        <title>Fine-scale variation in meiotic recombination in Mimulus inferred from population shotgun sequencing.</title>
        <authorList>
            <person name="Hellsten U."/>
            <person name="Wright K.M."/>
            <person name="Jenkins J."/>
            <person name="Shu S."/>
            <person name="Yuan Y."/>
            <person name="Wessler S.R."/>
            <person name="Schmutz J."/>
            <person name="Willis J.H."/>
            <person name="Rokhsar D.S."/>
        </authorList>
    </citation>
    <scope>NUCLEOTIDE SEQUENCE [LARGE SCALE GENOMIC DNA]</scope>
    <source>
        <strain evidence="3">cv. DUN x IM62</strain>
    </source>
</reference>
<proteinExistence type="predicted"/>
<dbReference type="Proteomes" id="UP000030748">
    <property type="component" value="Unassembled WGS sequence"/>
</dbReference>
<name>A0A022QAE3_ERYGU</name>
<dbReference type="eggNOG" id="ENOG502SG43">
    <property type="taxonomic scope" value="Eukaryota"/>
</dbReference>
<evidence type="ECO:0000256" key="1">
    <source>
        <dbReference type="SAM" id="MobiDB-lite"/>
    </source>
</evidence>
<sequence>MHANGLYAAKPAPSKLQTPIDPTLEVKIVRLARCRAVSDANGTFMGKIRVFSIDLPPQIFSARSCWYVRTRKSMHANGLYADKLAPSKLQTLITFDSGGVTTQSAYAREARSDAVVVSIGRSPIDPTLEVKIVRLARSRAVSDANGTFIRGNPRVFDRPTAPNFSARSCWYDRTRKSMHANGLYADKLAPSKLQTLITFDSGGVTTQSAYAREARSDAVVVSIGRSPIDPTLEVKIVRLARSRAVSDANGTFIGEIRAFSIDLPPQNFSARSVRALDFARQMHGVWERFWRKKKKKKKNRETGKIPKRCGVGVQHEDFPGGHPS</sequence>
<accession>A0A022QAE3</accession>
<dbReference type="EMBL" id="KI632137">
    <property type="protein sequence ID" value="EYU24228.1"/>
    <property type="molecule type" value="Genomic_DNA"/>
</dbReference>
<dbReference type="AlphaFoldDB" id="A0A022QAE3"/>